<dbReference type="GO" id="GO:0005525">
    <property type="term" value="F:GTP binding"/>
    <property type="evidence" value="ECO:0007669"/>
    <property type="project" value="InterPro"/>
</dbReference>
<evidence type="ECO:0000259" key="3">
    <source>
        <dbReference type="Pfam" id="PF01926"/>
    </source>
</evidence>
<feature type="transmembrane region" description="Helical" evidence="2">
    <location>
        <begin position="334"/>
        <end position="354"/>
    </location>
</feature>
<keyword evidence="2" id="KW-0472">Membrane</keyword>
<gene>
    <name evidence="4" type="ORF">H2200_012538</name>
</gene>
<keyword evidence="5" id="KW-1185">Reference proteome</keyword>
<dbReference type="SUPFAM" id="SSF52540">
    <property type="entry name" value="P-loop containing nucleoside triphosphate hydrolases"/>
    <property type="match status" value="1"/>
</dbReference>
<dbReference type="InterPro" id="IPR006073">
    <property type="entry name" value="GTP-bd"/>
</dbReference>
<dbReference type="Gene3D" id="3.40.50.300">
    <property type="entry name" value="P-loop containing nucleotide triphosphate hydrolases"/>
    <property type="match status" value="1"/>
</dbReference>
<evidence type="ECO:0000256" key="1">
    <source>
        <dbReference type="SAM" id="MobiDB-lite"/>
    </source>
</evidence>
<feature type="compositionally biased region" description="Basic and acidic residues" evidence="1">
    <location>
        <begin position="291"/>
        <end position="310"/>
    </location>
</feature>
<sequence>MTGRLWSADQPPSSNDERVSQNADIVIAIMGVTGAGKSSFIASVTGRKDIQVGHDLYSETSEVKAYHFSHKSINYVLADTPGFDDSSMSNEEVTRKILQWLELSYRSGIRLNGIIYIHDIRKPRVQGSAYKNMRLFNQLCGEGALENVILATSFWDQVTESVGAQRELELKTSKDFWANMVAKGSEVVRLEADRSFRLEILERIAAKNKVDLLVQKETVLQKKKPEDTTLGQILKSRSSEIREFEEIVEREKQAEKARLQERLEEGQKVHEKDMEQLRTEWNISQRQAQQSERHAKKEHKRNMQEDRRQMRQEQREIRDSLLQMQGKQRWYRELHMVTALWLLLATSLIGNVIADALNGTPASINYAMFSVVWTWLALLIGLASYSLESFPLVIVLFWDTLATIFDFCAAVDFAAELGIYSCSDDVYAQTL</sequence>
<protein>
    <recommendedName>
        <fullName evidence="3">G domain-containing protein</fullName>
    </recommendedName>
</protein>
<dbReference type="AlphaFoldDB" id="A0AA38WX33"/>
<feature type="domain" description="G" evidence="3">
    <location>
        <begin position="27"/>
        <end position="119"/>
    </location>
</feature>
<proteinExistence type="predicted"/>
<reference evidence="4" key="1">
    <citation type="submission" date="2022-10" db="EMBL/GenBank/DDBJ databases">
        <title>Culturing micro-colonial fungi from biological soil crusts in the Mojave desert and describing Neophaeococcomyces mojavensis, and introducing the new genera and species Taxawa tesnikishii.</title>
        <authorList>
            <person name="Kurbessoian T."/>
            <person name="Stajich J.E."/>
        </authorList>
    </citation>
    <scope>NUCLEOTIDE SEQUENCE</scope>
    <source>
        <strain evidence="4">TK_41</strain>
    </source>
</reference>
<dbReference type="Proteomes" id="UP001172673">
    <property type="component" value="Unassembled WGS sequence"/>
</dbReference>
<keyword evidence="2" id="KW-0812">Transmembrane</keyword>
<dbReference type="EMBL" id="JAPDRK010000024">
    <property type="protein sequence ID" value="KAJ9602758.1"/>
    <property type="molecule type" value="Genomic_DNA"/>
</dbReference>
<name>A0AA38WX33_9EURO</name>
<dbReference type="Pfam" id="PF01926">
    <property type="entry name" value="MMR_HSR1"/>
    <property type="match status" value="1"/>
</dbReference>
<feature type="transmembrane region" description="Helical" evidence="2">
    <location>
        <begin position="392"/>
        <end position="415"/>
    </location>
</feature>
<dbReference type="InterPro" id="IPR027417">
    <property type="entry name" value="P-loop_NTPase"/>
</dbReference>
<feature type="region of interest" description="Disordered" evidence="1">
    <location>
        <begin position="284"/>
        <end position="310"/>
    </location>
</feature>
<accession>A0AA38WX33</accession>
<evidence type="ECO:0000313" key="4">
    <source>
        <dbReference type="EMBL" id="KAJ9602758.1"/>
    </source>
</evidence>
<comment type="caution">
    <text evidence="4">The sequence shown here is derived from an EMBL/GenBank/DDBJ whole genome shotgun (WGS) entry which is preliminary data.</text>
</comment>
<feature type="transmembrane region" description="Helical" evidence="2">
    <location>
        <begin position="366"/>
        <end position="385"/>
    </location>
</feature>
<evidence type="ECO:0000313" key="5">
    <source>
        <dbReference type="Proteomes" id="UP001172673"/>
    </source>
</evidence>
<keyword evidence="2" id="KW-1133">Transmembrane helix</keyword>
<evidence type="ECO:0000256" key="2">
    <source>
        <dbReference type="SAM" id="Phobius"/>
    </source>
</evidence>
<organism evidence="4 5">
    <name type="scientific">Cladophialophora chaetospira</name>
    <dbReference type="NCBI Taxonomy" id="386627"/>
    <lineage>
        <taxon>Eukaryota</taxon>
        <taxon>Fungi</taxon>
        <taxon>Dikarya</taxon>
        <taxon>Ascomycota</taxon>
        <taxon>Pezizomycotina</taxon>
        <taxon>Eurotiomycetes</taxon>
        <taxon>Chaetothyriomycetidae</taxon>
        <taxon>Chaetothyriales</taxon>
        <taxon>Herpotrichiellaceae</taxon>
        <taxon>Cladophialophora</taxon>
    </lineage>
</organism>